<dbReference type="PANTHER" id="PTHR35602">
    <property type="entry name" value="ESTERASE YQIA-RELATED"/>
    <property type="match status" value="1"/>
</dbReference>
<evidence type="ECO:0000313" key="2">
    <source>
        <dbReference type="Proteomes" id="UP000295611"/>
    </source>
</evidence>
<dbReference type="AlphaFoldDB" id="A0A4R7AXS7"/>
<protein>
    <recommendedName>
        <fullName evidence="3">Esterase</fullName>
    </recommendedName>
</protein>
<evidence type="ECO:0000313" key="1">
    <source>
        <dbReference type="EMBL" id="TDR72516.1"/>
    </source>
</evidence>
<dbReference type="Gene3D" id="3.40.50.1820">
    <property type="entry name" value="alpha/beta hydrolase"/>
    <property type="match status" value="1"/>
</dbReference>
<dbReference type="SUPFAM" id="SSF53474">
    <property type="entry name" value="alpha/beta-Hydrolases"/>
    <property type="match status" value="1"/>
</dbReference>
<keyword evidence="2" id="KW-1185">Reference proteome</keyword>
<dbReference type="InterPro" id="IPR008886">
    <property type="entry name" value="UPF0227/Esterase_YqiA"/>
</dbReference>
<organism evidence="1 2">
    <name type="scientific">Paludibacterium purpuratum</name>
    <dbReference type="NCBI Taxonomy" id="1144873"/>
    <lineage>
        <taxon>Bacteria</taxon>
        <taxon>Pseudomonadati</taxon>
        <taxon>Pseudomonadota</taxon>
        <taxon>Betaproteobacteria</taxon>
        <taxon>Neisseriales</taxon>
        <taxon>Chromobacteriaceae</taxon>
        <taxon>Paludibacterium</taxon>
    </lineage>
</organism>
<reference evidence="1 2" key="1">
    <citation type="submission" date="2019-03" db="EMBL/GenBank/DDBJ databases">
        <title>Genomic Encyclopedia of Type Strains, Phase III (KMG-III): the genomes of soil and plant-associated and newly described type strains.</title>
        <authorList>
            <person name="Whitman W."/>
        </authorList>
    </citation>
    <scope>NUCLEOTIDE SEQUENCE [LARGE SCALE GENOMIC DNA]</scope>
    <source>
        <strain evidence="1 2">CECT 8976</strain>
    </source>
</reference>
<gene>
    <name evidence="1" type="ORF">DFP86_11681</name>
</gene>
<evidence type="ECO:0008006" key="3">
    <source>
        <dbReference type="Google" id="ProtNLM"/>
    </source>
</evidence>
<dbReference type="RefSeq" id="WP_243729431.1">
    <property type="nucleotide sequence ID" value="NZ_SNZP01000016.1"/>
</dbReference>
<dbReference type="PANTHER" id="PTHR35602:SF3">
    <property type="entry name" value="ESTERASE YQIA"/>
    <property type="match status" value="1"/>
</dbReference>
<comment type="caution">
    <text evidence="1">The sequence shown here is derived from an EMBL/GenBank/DDBJ whole genome shotgun (WGS) entry which is preliminary data.</text>
</comment>
<dbReference type="EMBL" id="SNZP01000016">
    <property type="protein sequence ID" value="TDR72516.1"/>
    <property type="molecule type" value="Genomic_DNA"/>
</dbReference>
<dbReference type="Pfam" id="PF05728">
    <property type="entry name" value="UPF0227"/>
    <property type="match status" value="1"/>
</dbReference>
<proteinExistence type="predicted"/>
<name>A0A4R7AXS7_9NEIS</name>
<dbReference type="InterPro" id="IPR029058">
    <property type="entry name" value="AB_hydrolase_fold"/>
</dbReference>
<accession>A0A4R7AXS7</accession>
<sequence length="205" mass="22941">MSPAQAGSLSIIMTDYLYLHGFNSSPQSLKARETADWLRQHAPDSRFHCPALSVHPALALQQAHDLIAGLPADTLLIGSSLGGFYAAWLAQQMDRRAVLINPAIEPHLDLARLPREQTNPYSGEHYRLDDADMAALLAHRLQRPDPERFWVVLGSADEVLDWRSAARHFPGSRLTVYNGDDHRLQRWPECLPHLPAFAVPTRSSQ</sequence>
<dbReference type="Proteomes" id="UP000295611">
    <property type="component" value="Unassembled WGS sequence"/>
</dbReference>